<keyword evidence="1" id="KW-0472">Membrane</keyword>
<dbReference type="RefSeq" id="WP_150529067.1">
    <property type="nucleotide sequence ID" value="NZ_BNBW01000018.1"/>
</dbReference>
<dbReference type="AlphaFoldDB" id="A0A5J6JIV8"/>
<sequence>MDIPSAARWLLLAAAAAQFVYAVRALRPALRSRPGARLDAWLAFADPAVGVPVTLALAFGNLPAFLAGMAVLGPVLAWQLVRRVLARRGKPGEPAPA</sequence>
<reference evidence="2 3" key="1">
    <citation type="submission" date="2017-09" db="EMBL/GenBank/DDBJ databases">
        <authorList>
            <person name="Lee N."/>
            <person name="Cho B.-K."/>
        </authorList>
    </citation>
    <scope>NUCLEOTIDE SEQUENCE [LARGE SCALE GENOMIC DNA]</scope>
    <source>
        <strain evidence="2 3">ATCC 27476</strain>
    </source>
</reference>
<dbReference type="KEGG" id="svn:CP980_24245"/>
<dbReference type="GeneID" id="95613655"/>
<evidence type="ECO:0000313" key="2">
    <source>
        <dbReference type="EMBL" id="QEV47776.1"/>
    </source>
</evidence>
<feature type="transmembrane region" description="Helical" evidence="1">
    <location>
        <begin position="6"/>
        <end position="26"/>
    </location>
</feature>
<accession>A0A5J6JIV8</accession>
<dbReference type="Proteomes" id="UP000325563">
    <property type="component" value="Chromosome"/>
</dbReference>
<gene>
    <name evidence="2" type="ORF">CP980_24245</name>
</gene>
<keyword evidence="1" id="KW-1133">Transmembrane helix</keyword>
<evidence type="ECO:0000256" key="1">
    <source>
        <dbReference type="SAM" id="Phobius"/>
    </source>
</evidence>
<evidence type="ECO:0000313" key="3">
    <source>
        <dbReference type="Proteomes" id="UP000325563"/>
    </source>
</evidence>
<proteinExistence type="predicted"/>
<keyword evidence="1" id="KW-0812">Transmembrane</keyword>
<feature type="transmembrane region" description="Helical" evidence="1">
    <location>
        <begin position="64"/>
        <end position="81"/>
    </location>
</feature>
<keyword evidence="3" id="KW-1185">Reference proteome</keyword>
<organism evidence="2 3">
    <name type="scientific">Streptomyces vinaceus</name>
    <dbReference type="NCBI Taxonomy" id="1960"/>
    <lineage>
        <taxon>Bacteria</taxon>
        <taxon>Bacillati</taxon>
        <taxon>Actinomycetota</taxon>
        <taxon>Actinomycetes</taxon>
        <taxon>Kitasatosporales</taxon>
        <taxon>Streptomycetaceae</taxon>
        <taxon>Streptomyces</taxon>
    </lineage>
</organism>
<protein>
    <submittedName>
        <fullName evidence="2">Uncharacterized protein</fullName>
    </submittedName>
</protein>
<dbReference type="EMBL" id="CP023692">
    <property type="protein sequence ID" value="QEV47776.1"/>
    <property type="molecule type" value="Genomic_DNA"/>
</dbReference>
<name>A0A5J6JIV8_STRVI</name>